<protein>
    <recommendedName>
        <fullName evidence="4">Porin</fullName>
    </recommendedName>
</protein>
<sequence>MKKSAKLSLAMALMMGTTAGVSVVAPQTASAEISDKFRMEINGVIGYNWDKHKLGYGKWDTTDRKQVDRSYWNNYTRLQIQYHQDKNTMFQARLHSGYETVLKDNKHVSQNSDAYFDQAFLQLRDRKANMVYTLGKKGAYLGQGLIHNSTGNLTGAQISFGNWYDPTCLQLLVGQKANGSNFYAANFTHNVTKPWQFSLTYIDHDTDVNDGGDGRATQTNWDGSITSKGYNELHLLSVGSKVKAKDFTVQGEFINNFSKKVSNRSTAYGNRTANNNAGRRAWYVEVFTGPTSDMTSGLPLQKPGTNVWSLKYQDVGVNATDSHNTTFFDDARGWRLNYGHTFKKGLSADIAVSRMKDKGGSDYRDKYDGQWKTAVTAEVAYKFR</sequence>
<reference evidence="2 3" key="1">
    <citation type="submission" date="2016-11" db="EMBL/GenBank/DDBJ databases">
        <authorList>
            <person name="Jaros S."/>
            <person name="Januszkiewicz K."/>
            <person name="Wedrychowicz H."/>
        </authorList>
    </citation>
    <scope>NUCLEOTIDE SEQUENCE [LARGE SCALE GENOMIC DNA]</scope>
    <source>
        <strain evidence="2 3">HD4</strain>
    </source>
</reference>
<dbReference type="OrthoDB" id="1662231at2"/>
<dbReference type="Proteomes" id="UP000184263">
    <property type="component" value="Unassembled WGS sequence"/>
</dbReference>
<evidence type="ECO:0000256" key="1">
    <source>
        <dbReference type="SAM" id="SignalP"/>
    </source>
</evidence>
<dbReference type="RefSeq" id="WP_073088490.1">
    <property type="nucleotide sequence ID" value="NZ_FRBC01000005.1"/>
</dbReference>
<accession>A0A1M6SUK7</accession>
<name>A0A1M6SUK7_SELRU</name>
<evidence type="ECO:0000313" key="2">
    <source>
        <dbReference type="EMBL" id="SHK48248.1"/>
    </source>
</evidence>
<evidence type="ECO:0008006" key="4">
    <source>
        <dbReference type="Google" id="ProtNLM"/>
    </source>
</evidence>
<gene>
    <name evidence="2" type="ORF">SAMN05216582_10574</name>
</gene>
<dbReference type="AlphaFoldDB" id="A0A1M6SUK7"/>
<proteinExistence type="predicted"/>
<evidence type="ECO:0000313" key="3">
    <source>
        <dbReference type="Proteomes" id="UP000184263"/>
    </source>
</evidence>
<feature type="signal peptide" evidence="1">
    <location>
        <begin position="1"/>
        <end position="19"/>
    </location>
</feature>
<organism evidence="2 3">
    <name type="scientific">Selenomonas ruminantium</name>
    <dbReference type="NCBI Taxonomy" id="971"/>
    <lineage>
        <taxon>Bacteria</taxon>
        <taxon>Bacillati</taxon>
        <taxon>Bacillota</taxon>
        <taxon>Negativicutes</taxon>
        <taxon>Selenomonadales</taxon>
        <taxon>Selenomonadaceae</taxon>
        <taxon>Selenomonas</taxon>
    </lineage>
</organism>
<keyword evidence="1" id="KW-0732">Signal</keyword>
<feature type="chain" id="PRO_5039618943" description="Porin" evidence="1">
    <location>
        <begin position="20"/>
        <end position="384"/>
    </location>
</feature>
<dbReference type="EMBL" id="FRBC01000005">
    <property type="protein sequence ID" value="SHK48248.1"/>
    <property type="molecule type" value="Genomic_DNA"/>
</dbReference>